<reference evidence="2" key="1">
    <citation type="submission" date="2021-09" db="EMBL/GenBank/DDBJ databases">
        <authorList>
            <consortium name="Pathogen Informatics"/>
        </authorList>
    </citation>
    <scope>NUCLEOTIDE SEQUENCE</scope>
    <source>
        <strain evidence="2">PvW1</strain>
    </source>
</reference>
<evidence type="ECO:0000313" key="2">
    <source>
        <dbReference type="EMBL" id="CAG9481963.1"/>
    </source>
</evidence>
<evidence type="ECO:0000313" key="3">
    <source>
        <dbReference type="Proteomes" id="UP000779233"/>
    </source>
</evidence>
<keyword evidence="1" id="KW-1133">Transmembrane helix</keyword>
<protein>
    <submittedName>
        <fullName evidence="2">(malaria parasite P. vivax) hypothetical protein</fullName>
    </submittedName>
</protein>
<proteinExistence type="predicted"/>
<keyword evidence="1" id="KW-0812">Transmembrane</keyword>
<feature type="transmembrane region" description="Helical" evidence="1">
    <location>
        <begin position="232"/>
        <end position="252"/>
    </location>
</feature>
<sequence length="266" mass="31281">MAIIKSTYMNHNTKIIFFTKIVTFIILSWIYQCTNHEKVPSKTIENGYKVNISFVMRTHRLLAKHEYQNEIPRRGLHNKVSYNRDNYKLENGKSNNNTFQQLKQDRINHVDEYLKCYRNRYSKKFGLKKLDCYYEKVLFGSFNKINKIVEHKKASKSKLISTICTKFGLPLLLLSLLPLLAFVMPKTVIGNYHGNDESTCRYNYKKGSGEREVESVIHTACKKLDIEEPYIGYIYASISMFISLSLIIYTYIKILKYYRIKAGMLK</sequence>
<dbReference type="Proteomes" id="UP000779233">
    <property type="component" value="Unassembled WGS sequence"/>
</dbReference>
<dbReference type="VEuPathDB" id="PlasmoDB:PVPAM_010012000"/>
<dbReference type="EMBL" id="CAJZCX010000012">
    <property type="protein sequence ID" value="CAG9481963.1"/>
    <property type="molecule type" value="Genomic_DNA"/>
</dbReference>
<keyword evidence="1" id="KW-0472">Membrane</keyword>
<evidence type="ECO:0000256" key="1">
    <source>
        <dbReference type="SAM" id="Phobius"/>
    </source>
</evidence>
<organism evidence="2 3">
    <name type="scientific">Plasmodium vivax</name>
    <name type="common">malaria parasite P. vivax</name>
    <dbReference type="NCBI Taxonomy" id="5855"/>
    <lineage>
        <taxon>Eukaryota</taxon>
        <taxon>Sar</taxon>
        <taxon>Alveolata</taxon>
        <taxon>Apicomplexa</taxon>
        <taxon>Aconoidasida</taxon>
        <taxon>Haemosporida</taxon>
        <taxon>Plasmodiidae</taxon>
        <taxon>Plasmodium</taxon>
        <taxon>Plasmodium (Plasmodium)</taxon>
    </lineage>
</organism>
<feature type="transmembrane region" description="Helical" evidence="1">
    <location>
        <begin position="15"/>
        <end position="32"/>
    </location>
</feature>
<name>A0A8S4HLP4_PLAVI</name>
<gene>
    <name evidence="2" type="ORF">PVW1_060032700</name>
</gene>
<comment type="caution">
    <text evidence="2">The sequence shown here is derived from an EMBL/GenBank/DDBJ whole genome shotgun (WGS) entry which is preliminary data.</text>
</comment>
<dbReference type="AlphaFoldDB" id="A0A8S4HLP4"/>
<dbReference type="InterPro" id="IPR022139">
    <property type="entry name" value="Fam-L/Fam-M-like_plasmodium"/>
</dbReference>
<dbReference type="Pfam" id="PF12420">
    <property type="entry name" value="DUF3671"/>
    <property type="match status" value="1"/>
</dbReference>
<accession>A0A8S4HLP4</accession>
<feature type="transmembrane region" description="Helical" evidence="1">
    <location>
        <begin position="163"/>
        <end position="184"/>
    </location>
</feature>